<evidence type="ECO:0000256" key="2">
    <source>
        <dbReference type="PIRNR" id="PIRNR006429"/>
    </source>
</evidence>
<accession>A0ABX5L7F8</accession>
<protein>
    <submittedName>
        <fullName evidence="4">FMN-binding glutamate synthase family protein</fullName>
    </submittedName>
</protein>
<dbReference type="Pfam" id="PF01645">
    <property type="entry name" value="Glu_synthase"/>
    <property type="match status" value="1"/>
</dbReference>
<dbReference type="PIRSF" id="PIRSF006429">
    <property type="entry name" value="GOGAT_lg_2"/>
    <property type="match status" value="1"/>
</dbReference>
<dbReference type="PANTHER" id="PTHR43819">
    <property type="entry name" value="ARCHAEAL-TYPE GLUTAMATE SYNTHASE [NADPH]"/>
    <property type="match status" value="1"/>
</dbReference>
<evidence type="ECO:0000313" key="5">
    <source>
        <dbReference type="Proteomes" id="UP000245514"/>
    </source>
</evidence>
<sequence>MTVASKKLKKRTWAAIGAAAAVGGVAVRDLIQKKNAVLRNYPVLGHARYQLEKIRPMIQQYFIERDWDGRPFDKTTRDLVNARADGKKAEEAFGTLAEVNEVGFEWMVHSMNPLEPPQTPPRVEIGGPDCSKPYSMSLLNISAMSFGSLSGNAIKALNKGARMGNFAHDTGEGGFTPYHQQGGDLILEIGTGYFGVRDQDGKFDPGRFRDVSSNEQIKAVEIKLSQGAKPGLGGVLPGPKVTKEIAEIRGIPEGVKCVSPPGHSAFKTPTELIEFIAKTRELSGGKPTGYKLCVTSVEDVLAMCKAMIEVGTAPDFIVVDGAEGGTGAAPVEFETHMGMPLTQGLMIVHNALVGAGLRDKVKIGASGKIAEGNAIVKRLIQGADFTNSARGMMLALGCIQSLRCAEGTCPVGVATQNPRLERGLDVDVKAERVYNFHQATVAQAVKIMASMGVTRVEDLSPAMLRRNVSPDNNDSFARLFTWLEPGELLSDSPRMWKEHWENASSSRYGLGNAKTARA</sequence>
<dbReference type="InterPro" id="IPR002932">
    <property type="entry name" value="Glu_synthdom"/>
</dbReference>
<dbReference type="CDD" id="cd02808">
    <property type="entry name" value="GltS_FMN"/>
    <property type="match status" value="1"/>
</dbReference>
<organism evidence="4 5">
    <name type="scientific">Pseudoglutamicibacter cumminsii</name>
    <dbReference type="NCBI Taxonomy" id="156979"/>
    <lineage>
        <taxon>Bacteria</taxon>
        <taxon>Bacillati</taxon>
        <taxon>Actinomycetota</taxon>
        <taxon>Actinomycetes</taxon>
        <taxon>Micrococcales</taxon>
        <taxon>Micrococcaceae</taxon>
        <taxon>Pseudoglutamicibacter</taxon>
    </lineage>
</organism>
<dbReference type="PIRSF" id="PIRSF500060">
    <property type="entry name" value="UCP500060"/>
    <property type="match status" value="1"/>
</dbReference>
<evidence type="ECO:0000256" key="1">
    <source>
        <dbReference type="ARBA" id="ARBA00009716"/>
    </source>
</evidence>
<name>A0ABX5L7F8_9MICC</name>
<dbReference type="Gene3D" id="3.20.20.70">
    <property type="entry name" value="Aldolase class I"/>
    <property type="match status" value="1"/>
</dbReference>
<comment type="similarity">
    <text evidence="1 2">Belongs to the glutamate synthase family.</text>
</comment>
<dbReference type="InterPro" id="IPR013785">
    <property type="entry name" value="Aldolase_TIM"/>
</dbReference>
<keyword evidence="5" id="KW-1185">Reference proteome</keyword>
<dbReference type="PANTHER" id="PTHR43819:SF1">
    <property type="entry name" value="ARCHAEAL-TYPE GLUTAMATE SYNTHASE [NADPH]"/>
    <property type="match status" value="1"/>
</dbReference>
<reference evidence="4 5" key="1">
    <citation type="submission" date="2018-05" db="EMBL/GenBank/DDBJ databases">
        <title>Draft Genome Sequence of Arthrobacter cumminsii IME1328, Isolated from a Patient Who Suffered from Foot Ulcers in China.</title>
        <authorList>
            <person name="Li M."/>
            <person name="Jiang Z."/>
            <person name="Sun Q."/>
            <person name="Tong Y."/>
        </authorList>
    </citation>
    <scope>NUCLEOTIDE SEQUENCE [LARGE SCALE GENOMIC DNA]</scope>
    <source>
        <strain evidence="4 5">IME1328</strain>
    </source>
</reference>
<evidence type="ECO:0000313" key="4">
    <source>
        <dbReference type="EMBL" id="PWI27145.1"/>
    </source>
</evidence>
<dbReference type="SUPFAM" id="SSF51395">
    <property type="entry name" value="FMN-linked oxidoreductases"/>
    <property type="match status" value="1"/>
</dbReference>
<proteinExistence type="inferred from homology"/>
<dbReference type="EMBL" id="QFWG01000014">
    <property type="protein sequence ID" value="PWI27145.1"/>
    <property type="molecule type" value="Genomic_DNA"/>
</dbReference>
<dbReference type="InterPro" id="IPR024188">
    <property type="entry name" value="GltB"/>
</dbReference>
<dbReference type="Proteomes" id="UP000245514">
    <property type="component" value="Unassembled WGS sequence"/>
</dbReference>
<gene>
    <name evidence="4" type="ORF">CAY35_08770</name>
</gene>
<dbReference type="InterPro" id="IPR027283">
    <property type="entry name" value="YerD"/>
</dbReference>
<feature type="domain" description="Glutamate synthase" evidence="3">
    <location>
        <begin position="138"/>
        <end position="453"/>
    </location>
</feature>
<comment type="caution">
    <text evidence="4">The sequence shown here is derived from an EMBL/GenBank/DDBJ whole genome shotgun (WGS) entry which is preliminary data.</text>
</comment>
<evidence type="ECO:0000259" key="3">
    <source>
        <dbReference type="Pfam" id="PF01645"/>
    </source>
</evidence>